<evidence type="ECO:0000313" key="4">
    <source>
        <dbReference type="EMBL" id="KAG0253024.1"/>
    </source>
</evidence>
<feature type="compositionally biased region" description="Low complexity" evidence="2">
    <location>
        <begin position="87"/>
        <end position="101"/>
    </location>
</feature>
<dbReference type="Gene3D" id="3.40.630.30">
    <property type="match status" value="1"/>
</dbReference>
<evidence type="ECO:0000259" key="3">
    <source>
        <dbReference type="PROSITE" id="PS51186"/>
    </source>
</evidence>
<keyword evidence="5" id="KW-1185">Reference proteome</keyword>
<protein>
    <recommendedName>
        <fullName evidence="3">N-acetyltransferase domain-containing protein</fullName>
    </recommendedName>
</protein>
<reference evidence="4" key="1">
    <citation type="journal article" date="2020" name="Fungal Divers.">
        <title>Resolving the Mortierellaceae phylogeny through synthesis of multi-gene phylogenetics and phylogenomics.</title>
        <authorList>
            <person name="Vandepol N."/>
            <person name="Liber J."/>
            <person name="Desiro A."/>
            <person name="Na H."/>
            <person name="Kennedy M."/>
            <person name="Barry K."/>
            <person name="Grigoriev I.V."/>
            <person name="Miller A.N."/>
            <person name="O'Donnell K."/>
            <person name="Stajich J.E."/>
            <person name="Bonito G."/>
        </authorList>
    </citation>
    <scope>NUCLEOTIDE SEQUENCE</scope>
    <source>
        <strain evidence="4">KOD948</strain>
    </source>
</reference>
<name>A0A9P6PVL8_9FUNG</name>
<evidence type="ECO:0000256" key="2">
    <source>
        <dbReference type="SAM" id="MobiDB-lite"/>
    </source>
</evidence>
<feature type="compositionally biased region" description="Polar residues" evidence="2">
    <location>
        <begin position="1"/>
        <end position="29"/>
    </location>
</feature>
<accession>A0A9P6PVL8</accession>
<dbReference type="PANTHER" id="PTHR13947">
    <property type="entry name" value="GNAT FAMILY N-ACETYLTRANSFERASE"/>
    <property type="match status" value="1"/>
</dbReference>
<dbReference type="InterPro" id="IPR000182">
    <property type="entry name" value="GNAT_dom"/>
</dbReference>
<sequence length="435" mass="49642">MESANNDSSNQPRGNSYSAHIPMAQTSPQLPQPQPIHLRSHLPSSPRSSELTSDEFVEGRTLEQQQQQQQQQNLQRHYSYMNDPLRQSISSQQQQQQHQPSWNHGNPQDPRSSGYRPTSQMQMPPRSPSPDYSQPPGSPLPPYVARPSMAMQPPHYYREIHNETQAAGESPYVDLNDDQIGYAVGRGGGGGGGGGGGSRMHRNDEDLLYQTAGQFNPEAKRGKKKSRFYGDDDDNERKGEIQLMIRNFEKRDQQKVRNLVLDGLTERWGAEFDPSYNQDITDIHDYYIERHHATVAVLEVDTTHQQLQHQNKQLLQEHEQQQQQRKAVVGCGILLPLPAKDVYGTWCAEPPSRVEKLKGLRLCRMIRLSVSKEYRSKGYAKKLIQHLIEVAREQGFDKILVETETLWSSAVRIYKAMGFTVVEEGEETVHFEYDL</sequence>
<proteinExistence type="predicted"/>
<dbReference type="CDD" id="cd04301">
    <property type="entry name" value="NAT_SF"/>
    <property type="match status" value="1"/>
</dbReference>
<dbReference type="SUPFAM" id="SSF55729">
    <property type="entry name" value="Acyl-CoA N-acyltransferases (Nat)"/>
    <property type="match status" value="1"/>
</dbReference>
<dbReference type="InterPro" id="IPR050769">
    <property type="entry name" value="NAT_camello-type"/>
</dbReference>
<feature type="compositionally biased region" description="Polar residues" evidence="2">
    <location>
        <begin position="102"/>
        <end position="111"/>
    </location>
</feature>
<dbReference type="PANTHER" id="PTHR13947:SF37">
    <property type="entry name" value="LD18367P"/>
    <property type="match status" value="1"/>
</dbReference>
<feature type="region of interest" description="Disordered" evidence="2">
    <location>
        <begin position="1"/>
        <end position="147"/>
    </location>
</feature>
<dbReference type="PROSITE" id="PS51186">
    <property type="entry name" value="GNAT"/>
    <property type="match status" value="1"/>
</dbReference>
<feature type="region of interest" description="Disordered" evidence="2">
    <location>
        <begin position="183"/>
        <end position="202"/>
    </location>
</feature>
<feature type="compositionally biased region" description="Gly residues" evidence="2">
    <location>
        <begin position="184"/>
        <end position="198"/>
    </location>
</feature>
<feature type="region of interest" description="Disordered" evidence="2">
    <location>
        <begin position="216"/>
        <end position="235"/>
    </location>
</feature>
<dbReference type="InterPro" id="IPR016181">
    <property type="entry name" value="Acyl_CoA_acyltransferase"/>
</dbReference>
<gene>
    <name evidence="4" type="ORF">BG011_006603</name>
</gene>
<dbReference type="EMBL" id="JAAAJA010000484">
    <property type="protein sequence ID" value="KAG0253024.1"/>
    <property type="molecule type" value="Genomic_DNA"/>
</dbReference>
<evidence type="ECO:0000256" key="1">
    <source>
        <dbReference type="ARBA" id="ARBA00022679"/>
    </source>
</evidence>
<organism evidence="4 5">
    <name type="scientific">Mortierella polycephala</name>
    <dbReference type="NCBI Taxonomy" id="41804"/>
    <lineage>
        <taxon>Eukaryota</taxon>
        <taxon>Fungi</taxon>
        <taxon>Fungi incertae sedis</taxon>
        <taxon>Mucoromycota</taxon>
        <taxon>Mortierellomycotina</taxon>
        <taxon>Mortierellomycetes</taxon>
        <taxon>Mortierellales</taxon>
        <taxon>Mortierellaceae</taxon>
        <taxon>Mortierella</taxon>
    </lineage>
</organism>
<feature type="domain" description="N-acetyltransferase" evidence="3">
    <location>
        <begin position="295"/>
        <end position="435"/>
    </location>
</feature>
<comment type="caution">
    <text evidence="4">The sequence shown here is derived from an EMBL/GenBank/DDBJ whole genome shotgun (WGS) entry which is preliminary data.</text>
</comment>
<keyword evidence="1" id="KW-0808">Transferase</keyword>
<dbReference type="GO" id="GO:0008080">
    <property type="term" value="F:N-acetyltransferase activity"/>
    <property type="evidence" value="ECO:0007669"/>
    <property type="project" value="InterPro"/>
</dbReference>
<dbReference type="AlphaFoldDB" id="A0A9P6PVL8"/>
<dbReference type="OrthoDB" id="41532at2759"/>
<evidence type="ECO:0000313" key="5">
    <source>
        <dbReference type="Proteomes" id="UP000726737"/>
    </source>
</evidence>
<dbReference type="Pfam" id="PF00583">
    <property type="entry name" value="Acetyltransf_1"/>
    <property type="match status" value="1"/>
</dbReference>
<dbReference type="Proteomes" id="UP000726737">
    <property type="component" value="Unassembled WGS sequence"/>
</dbReference>